<dbReference type="EMBL" id="VNHS01000005">
    <property type="protein sequence ID" value="TYP74556.1"/>
    <property type="molecule type" value="Genomic_DNA"/>
</dbReference>
<evidence type="ECO:0000256" key="1">
    <source>
        <dbReference type="SAM" id="MobiDB-lite"/>
    </source>
</evidence>
<gene>
    <name evidence="4" type="ORF">BCM02_105100</name>
</gene>
<keyword evidence="2" id="KW-0732">Signal</keyword>
<feature type="region of interest" description="Disordered" evidence="1">
    <location>
        <begin position="33"/>
        <end position="114"/>
    </location>
</feature>
<dbReference type="AlphaFoldDB" id="A0A5S5C840"/>
<evidence type="ECO:0000259" key="3">
    <source>
        <dbReference type="Pfam" id="PF10648"/>
    </source>
</evidence>
<feature type="compositionally biased region" description="Polar residues" evidence="1">
    <location>
        <begin position="33"/>
        <end position="47"/>
    </location>
</feature>
<keyword evidence="5" id="KW-1185">Reference proteome</keyword>
<feature type="domain" description="Bacterial spore germination immunoglobulin-like" evidence="3">
    <location>
        <begin position="125"/>
        <end position="209"/>
    </location>
</feature>
<reference evidence="4 5" key="1">
    <citation type="submission" date="2019-07" db="EMBL/GenBank/DDBJ databases">
        <title>Genomic Encyclopedia of Type Strains, Phase III (KMG-III): the genomes of soil and plant-associated and newly described type strains.</title>
        <authorList>
            <person name="Whitman W."/>
        </authorList>
    </citation>
    <scope>NUCLEOTIDE SEQUENCE [LARGE SCALE GENOMIC DNA]</scope>
    <source>
        <strain evidence="4 5">BL24</strain>
    </source>
</reference>
<feature type="chain" id="PRO_5039634436" evidence="2">
    <location>
        <begin position="27"/>
        <end position="229"/>
    </location>
</feature>
<dbReference type="Proteomes" id="UP000323257">
    <property type="component" value="Unassembled WGS sequence"/>
</dbReference>
<protein>
    <submittedName>
        <fullName evidence="4">Immunoglobulin-like protein involved in spore germination</fullName>
    </submittedName>
</protein>
<proteinExistence type="predicted"/>
<organism evidence="4 5">
    <name type="scientific">Paenibacillus methanolicus</name>
    <dbReference type="NCBI Taxonomy" id="582686"/>
    <lineage>
        <taxon>Bacteria</taxon>
        <taxon>Bacillati</taxon>
        <taxon>Bacillota</taxon>
        <taxon>Bacilli</taxon>
        <taxon>Bacillales</taxon>
        <taxon>Paenibacillaceae</taxon>
        <taxon>Paenibacillus</taxon>
    </lineage>
</organism>
<evidence type="ECO:0000256" key="2">
    <source>
        <dbReference type="SAM" id="SignalP"/>
    </source>
</evidence>
<comment type="caution">
    <text evidence="4">The sequence shown here is derived from an EMBL/GenBank/DDBJ whole genome shotgun (WGS) entry which is preliminary data.</text>
</comment>
<dbReference type="InterPro" id="IPR018911">
    <property type="entry name" value="Gmad2_Ig-like_dom"/>
</dbReference>
<dbReference type="PROSITE" id="PS51257">
    <property type="entry name" value="PROKAR_LIPOPROTEIN"/>
    <property type="match status" value="1"/>
</dbReference>
<feature type="signal peptide" evidence="2">
    <location>
        <begin position="1"/>
        <end position="26"/>
    </location>
</feature>
<dbReference type="Pfam" id="PF10648">
    <property type="entry name" value="Gmad2"/>
    <property type="match status" value="1"/>
</dbReference>
<sequence length="229" mass="23595">MDMKRSKISVAALAAKAILMTAIVLAASGCANTAQGGGDANSNQAQGEGTAIPDDGGQNGVDGSTDAGEGDGNEPATSEQPGEANPDSEVDQPESGAGTGGEEKPTTDEGAPGKAYVAENEAFRILSPEMDAQVGRAFKVKGQARVFEAAFSYTFEDGHEVLAEGHVMASQGAPEWGDFEFEVQMNEGINPTSPTGTLIIYEESAKDGSPVHQLTMTVRFDPSLLPAAE</sequence>
<evidence type="ECO:0000313" key="4">
    <source>
        <dbReference type="EMBL" id="TYP74556.1"/>
    </source>
</evidence>
<name>A0A5S5C840_9BACL</name>
<evidence type="ECO:0000313" key="5">
    <source>
        <dbReference type="Proteomes" id="UP000323257"/>
    </source>
</evidence>
<accession>A0A5S5C840</accession>